<feature type="region of interest" description="Disordered" evidence="1">
    <location>
        <begin position="106"/>
        <end position="218"/>
    </location>
</feature>
<accession>A0A1L9UI60</accession>
<feature type="compositionally biased region" description="Gly residues" evidence="1">
    <location>
        <begin position="129"/>
        <end position="139"/>
    </location>
</feature>
<feature type="compositionally biased region" description="Basic and acidic residues" evidence="1">
    <location>
        <begin position="313"/>
        <end position="323"/>
    </location>
</feature>
<feature type="compositionally biased region" description="Basic and acidic residues" evidence="1">
    <location>
        <begin position="165"/>
        <end position="192"/>
    </location>
</feature>
<evidence type="ECO:0000313" key="2">
    <source>
        <dbReference type="EMBL" id="OJJ71375.1"/>
    </source>
</evidence>
<dbReference type="VEuPathDB" id="FungiDB:ASPBRDRAFT_127546"/>
<feature type="compositionally biased region" description="Low complexity" evidence="1">
    <location>
        <begin position="241"/>
        <end position="250"/>
    </location>
</feature>
<feature type="compositionally biased region" description="Basic and acidic residues" evidence="1">
    <location>
        <begin position="268"/>
        <end position="278"/>
    </location>
</feature>
<feature type="region of interest" description="Disordered" evidence="1">
    <location>
        <begin position="241"/>
        <end position="370"/>
    </location>
</feature>
<proteinExistence type="predicted"/>
<dbReference type="OMA" id="SPHARKH"/>
<feature type="compositionally biased region" description="Polar residues" evidence="1">
    <location>
        <begin position="333"/>
        <end position="350"/>
    </location>
</feature>
<evidence type="ECO:0000256" key="1">
    <source>
        <dbReference type="SAM" id="MobiDB-lite"/>
    </source>
</evidence>
<dbReference type="OrthoDB" id="5372553at2759"/>
<organism evidence="2 3">
    <name type="scientific">Aspergillus brasiliensis (strain CBS 101740 / IMI 381727 / IBT 21946)</name>
    <dbReference type="NCBI Taxonomy" id="767769"/>
    <lineage>
        <taxon>Eukaryota</taxon>
        <taxon>Fungi</taxon>
        <taxon>Dikarya</taxon>
        <taxon>Ascomycota</taxon>
        <taxon>Pezizomycotina</taxon>
        <taxon>Eurotiomycetes</taxon>
        <taxon>Eurotiomycetidae</taxon>
        <taxon>Eurotiales</taxon>
        <taxon>Aspergillaceae</taxon>
        <taxon>Aspergillus</taxon>
        <taxon>Aspergillus subgen. Circumdati</taxon>
    </lineage>
</organism>
<dbReference type="STRING" id="767769.A0A1L9UI60"/>
<dbReference type="RefSeq" id="XP_067478623.1">
    <property type="nucleotide sequence ID" value="XM_067617982.1"/>
</dbReference>
<sequence>MDSNASDRLKRLQMEDLGTARREYISTADDRRYKRARLEDIEAIRMSNVPGSAAQRMATINQERLEDWANVHKTIGDTEDLEHLDSLLDGQSHRLQLSANIREGGGQKYIGNQRRSGSAPAIRSLHPVGRGGGVIGTRGRGSRQSSLPPSNPTPRGHVAQPQKRSHGDAALDDNDFYRTAREGNAARKEEAMRAQNRRSSARRPASSMTRQRRPLPQVDYSSMLSQPQSFLAAARSLVSAKTTPATPTPASQIPHDGGRSGASQKISKPTDTKDRSTDQKTQQHSKPQMAVPPKAFTRPVDRPPAIPTQSTALKRESATKTDKSLPVLPSPAVLNTTSQDQGSASLSLKSTENERSISEMPDSQAEAQKQVTTDLSIAAAPAPEATDTSPKAAIDVKEAILLDFSSTPPEQNIHGQSPATTEVLTPSLEDLRGLDFRQELHSRVLTRRNVDFDLSSSDKWGSSANEHDLMPSNQYDECEASEDLQRQINMLCELLQSTSLTGEHREGLKQCKLDLEAKLHGAYDSTDKTAQTKGDPFLDKSVLRTPEAAPEPDEQPQLTISGLGIQNVSMDSSTPKENETVVKSDEQSTPSIGGLIMPTSVENARLAMASPSPSSRLNVTAPPFVPQTHSRTQSNSFSSESNDTCVPETPCPHRRVSMPERHIIGDHLLPGRRRDTISSGAEPLAAKQPTADEVPGPRFKFSIPPKVSRKLIIKTPVREALGKEEIPGPVAPRLASGNIPKPAIKPSPALQQSVHAPKAKPSALGGLETSRYASPSNTKPFR</sequence>
<keyword evidence="3" id="KW-1185">Reference proteome</keyword>
<feature type="region of interest" description="Disordered" evidence="1">
    <location>
        <begin position="723"/>
        <end position="782"/>
    </location>
</feature>
<name>A0A1L9UI60_ASPBC</name>
<dbReference type="EMBL" id="KV878685">
    <property type="protein sequence ID" value="OJJ71375.1"/>
    <property type="molecule type" value="Genomic_DNA"/>
</dbReference>
<dbReference type="GeneID" id="93570470"/>
<evidence type="ECO:0000313" key="3">
    <source>
        <dbReference type="Proteomes" id="UP000184499"/>
    </source>
</evidence>
<reference evidence="3" key="1">
    <citation type="journal article" date="2017" name="Genome Biol.">
        <title>Comparative genomics reveals high biological diversity and specific adaptations in the industrially and medically important fungal genus Aspergillus.</title>
        <authorList>
            <person name="de Vries R.P."/>
            <person name="Riley R."/>
            <person name="Wiebenga A."/>
            <person name="Aguilar-Osorio G."/>
            <person name="Amillis S."/>
            <person name="Uchima C.A."/>
            <person name="Anderluh G."/>
            <person name="Asadollahi M."/>
            <person name="Askin M."/>
            <person name="Barry K."/>
            <person name="Battaglia E."/>
            <person name="Bayram O."/>
            <person name="Benocci T."/>
            <person name="Braus-Stromeyer S.A."/>
            <person name="Caldana C."/>
            <person name="Canovas D."/>
            <person name="Cerqueira G.C."/>
            <person name="Chen F."/>
            <person name="Chen W."/>
            <person name="Choi C."/>
            <person name="Clum A."/>
            <person name="Dos Santos R.A."/>
            <person name="Damasio A.R."/>
            <person name="Diallinas G."/>
            <person name="Emri T."/>
            <person name="Fekete E."/>
            <person name="Flipphi M."/>
            <person name="Freyberg S."/>
            <person name="Gallo A."/>
            <person name="Gournas C."/>
            <person name="Habgood R."/>
            <person name="Hainaut M."/>
            <person name="Harispe M.L."/>
            <person name="Henrissat B."/>
            <person name="Hilden K.S."/>
            <person name="Hope R."/>
            <person name="Hossain A."/>
            <person name="Karabika E."/>
            <person name="Karaffa L."/>
            <person name="Karanyi Z."/>
            <person name="Krasevec N."/>
            <person name="Kuo A."/>
            <person name="Kusch H."/>
            <person name="LaButti K."/>
            <person name="Lagendijk E.L."/>
            <person name="Lapidus A."/>
            <person name="Levasseur A."/>
            <person name="Lindquist E."/>
            <person name="Lipzen A."/>
            <person name="Logrieco A.F."/>
            <person name="MacCabe A."/>
            <person name="Maekelae M.R."/>
            <person name="Malavazi I."/>
            <person name="Melin P."/>
            <person name="Meyer V."/>
            <person name="Mielnichuk N."/>
            <person name="Miskei M."/>
            <person name="Molnar A.P."/>
            <person name="Mule G."/>
            <person name="Ngan C.Y."/>
            <person name="Orejas M."/>
            <person name="Orosz E."/>
            <person name="Ouedraogo J.P."/>
            <person name="Overkamp K.M."/>
            <person name="Park H.-S."/>
            <person name="Perrone G."/>
            <person name="Piumi F."/>
            <person name="Punt P.J."/>
            <person name="Ram A.F."/>
            <person name="Ramon A."/>
            <person name="Rauscher S."/>
            <person name="Record E."/>
            <person name="Riano-Pachon D.M."/>
            <person name="Robert V."/>
            <person name="Roehrig J."/>
            <person name="Ruller R."/>
            <person name="Salamov A."/>
            <person name="Salih N.S."/>
            <person name="Samson R.A."/>
            <person name="Sandor E."/>
            <person name="Sanguinetti M."/>
            <person name="Schuetze T."/>
            <person name="Sepcic K."/>
            <person name="Shelest E."/>
            <person name="Sherlock G."/>
            <person name="Sophianopoulou V."/>
            <person name="Squina F.M."/>
            <person name="Sun H."/>
            <person name="Susca A."/>
            <person name="Todd R.B."/>
            <person name="Tsang A."/>
            <person name="Unkles S.E."/>
            <person name="van de Wiele N."/>
            <person name="van Rossen-Uffink D."/>
            <person name="Oliveira J.V."/>
            <person name="Vesth T.C."/>
            <person name="Visser J."/>
            <person name="Yu J.-H."/>
            <person name="Zhou M."/>
            <person name="Andersen M.R."/>
            <person name="Archer D.B."/>
            <person name="Baker S.E."/>
            <person name="Benoit I."/>
            <person name="Brakhage A.A."/>
            <person name="Braus G.H."/>
            <person name="Fischer R."/>
            <person name="Frisvad J.C."/>
            <person name="Goldman G.H."/>
            <person name="Houbraken J."/>
            <person name="Oakley B."/>
            <person name="Pocsi I."/>
            <person name="Scazzocchio C."/>
            <person name="Seiboth B."/>
            <person name="vanKuyk P.A."/>
            <person name="Wortman J."/>
            <person name="Dyer P.S."/>
            <person name="Grigoriev I.V."/>
        </authorList>
    </citation>
    <scope>NUCLEOTIDE SEQUENCE [LARGE SCALE GENOMIC DNA]</scope>
    <source>
        <strain evidence="3">CBS 101740 / IMI 381727 / IBT 21946</strain>
    </source>
</reference>
<feature type="compositionally biased region" description="Polar residues" evidence="1">
    <location>
        <begin position="771"/>
        <end position="782"/>
    </location>
</feature>
<protein>
    <submittedName>
        <fullName evidence="2">Uncharacterized protein</fullName>
    </submittedName>
</protein>
<feature type="compositionally biased region" description="Basic and acidic residues" evidence="1">
    <location>
        <begin position="574"/>
        <end position="586"/>
    </location>
</feature>
<dbReference type="AlphaFoldDB" id="A0A1L9UI60"/>
<feature type="region of interest" description="Disordered" evidence="1">
    <location>
        <begin position="571"/>
        <end position="595"/>
    </location>
</feature>
<dbReference type="Proteomes" id="UP000184499">
    <property type="component" value="Unassembled WGS sequence"/>
</dbReference>
<feature type="compositionally biased region" description="Polar residues" evidence="1">
    <location>
        <begin position="627"/>
        <end position="644"/>
    </location>
</feature>
<feature type="region of interest" description="Disordered" evidence="1">
    <location>
        <begin position="626"/>
        <end position="654"/>
    </location>
</feature>
<gene>
    <name evidence="2" type="ORF">ASPBRDRAFT_127546</name>
</gene>